<accession>A0A918CBM6</accession>
<dbReference type="AlphaFoldDB" id="A0A918CBM6"/>
<reference evidence="1" key="1">
    <citation type="journal article" date="2014" name="Int. J. Syst. Evol. Microbiol.">
        <title>Complete genome sequence of Corynebacterium casei LMG S-19264T (=DSM 44701T), isolated from a smear-ripened cheese.</title>
        <authorList>
            <consortium name="US DOE Joint Genome Institute (JGI-PGF)"/>
            <person name="Walter F."/>
            <person name="Albersmeier A."/>
            <person name="Kalinowski J."/>
            <person name="Ruckert C."/>
        </authorList>
    </citation>
    <scope>NUCLEOTIDE SEQUENCE</scope>
    <source>
        <strain evidence="1">JCM 31311</strain>
    </source>
</reference>
<dbReference type="Proteomes" id="UP000603865">
    <property type="component" value="Unassembled WGS sequence"/>
</dbReference>
<gene>
    <name evidence="1" type="ORF">GCM10008957_27520</name>
</gene>
<protein>
    <submittedName>
        <fullName evidence="1">Uncharacterized protein</fullName>
    </submittedName>
</protein>
<keyword evidence="2" id="KW-1185">Reference proteome</keyword>
<sequence length="98" mass="10474">MILLSPESPGSLLYLVRPCPSDAARTVAEAVVTGDTIHQQLHHFAALLENGECPGELLLYAEPQAAIWPGDQIHNGRRIFELVASPSGAVEVASGWCL</sequence>
<reference evidence="1" key="2">
    <citation type="submission" date="2020-09" db="EMBL/GenBank/DDBJ databases">
        <authorList>
            <person name="Sun Q."/>
            <person name="Ohkuma M."/>
        </authorList>
    </citation>
    <scope>NUCLEOTIDE SEQUENCE</scope>
    <source>
        <strain evidence="1">JCM 31311</strain>
    </source>
</reference>
<comment type="caution">
    <text evidence="1">The sequence shown here is derived from an EMBL/GenBank/DDBJ whole genome shotgun (WGS) entry which is preliminary data.</text>
</comment>
<evidence type="ECO:0000313" key="2">
    <source>
        <dbReference type="Proteomes" id="UP000603865"/>
    </source>
</evidence>
<name>A0A918CBM6_9DEIO</name>
<dbReference type="EMBL" id="BMQL01000015">
    <property type="protein sequence ID" value="GGR13064.1"/>
    <property type="molecule type" value="Genomic_DNA"/>
</dbReference>
<organism evidence="1 2">
    <name type="scientific">Deinococcus ruber</name>
    <dbReference type="NCBI Taxonomy" id="1848197"/>
    <lineage>
        <taxon>Bacteria</taxon>
        <taxon>Thermotogati</taxon>
        <taxon>Deinococcota</taxon>
        <taxon>Deinococci</taxon>
        <taxon>Deinococcales</taxon>
        <taxon>Deinococcaceae</taxon>
        <taxon>Deinococcus</taxon>
    </lineage>
</organism>
<evidence type="ECO:0000313" key="1">
    <source>
        <dbReference type="EMBL" id="GGR13064.1"/>
    </source>
</evidence>
<proteinExistence type="predicted"/>